<proteinExistence type="predicted"/>
<dbReference type="SMART" id="SM00184">
    <property type="entry name" value="RING"/>
    <property type="match status" value="1"/>
</dbReference>
<dbReference type="FunFam" id="3.30.40.10:FF:000352">
    <property type="entry name" value="Breast cancer associated RING 1"/>
    <property type="match status" value="1"/>
</dbReference>
<dbReference type="SUPFAM" id="SSF52113">
    <property type="entry name" value="BRCT domain"/>
    <property type="match status" value="2"/>
</dbReference>
<keyword evidence="2" id="KW-0479">Metal-binding</keyword>
<feature type="domain" description="BRCT" evidence="12">
    <location>
        <begin position="883"/>
        <end position="999"/>
    </location>
</feature>
<protein>
    <submittedName>
        <fullName evidence="15">Protein BREAST CANCER SUSCEPTIBILITY 1 homolog</fullName>
    </submittedName>
</protein>
<dbReference type="PROSITE" id="PS50089">
    <property type="entry name" value="ZF_RING_2"/>
    <property type="match status" value="1"/>
</dbReference>
<dbReference type="STRING" id="3827.A0A3Q7Y7S3"/>
<dbReference type="InterPro" id="IPR001965">
    <property type="entry name" value="Znf_PHD"/>
</dbReference>
<dbReference type="RefSeq" id="XP_027187292.1">
    <property type="nucleotide sequence ID" value="XM_027331491.1"/>
</dbReference>
<evidence type="ECO:0000256" key="9">
    <source>
        <dbReference type="PROSITE-ProRule" id="PRU00175"/>
    </source>
</evidence>
<reference evidence="14" key="1">
    <citation type="journal article" date="2013" name="Nat. Biotechnol.">
        <title>Draft genome sequence of chickpea (Cicer arietinum) provides a resource for trait improvement.</title>
        <authorList>
            <person name="Varshney R.K."/>
            <person name="Song C."/>
            <person name="Saxena R.K."/>
            <person name="Azam S."/>
            <person name="Yu S."/>
            <person name="Sharpe A.G."/>
            <person name="Cannon S."/>
            <person name="Baek J."/>
            <person name="Rosen B.D."/>
            <person name="Tar'an B."/>
            <person name="Millan T."/>
            <person name="Zhang X."/>
            <person name="Ramsay L.D."/>
            <person name="Iwata A."/>
            <person name="Wang Y."/>
            <person name="Nelson W."/>
            <person name="Farmer A.D."/>
            <person name="Gaur P.M."/>
            <person name="Soderlund C."/>
            <person name="Penmetsa R.V."/>
            <person name="Xu C."/>
            <person name="Bharti A.K."/>
            <person name="He W."/>
            <person name="Winter P."/>
            <person name="Zhao S."/>
            <person name="Hane J.K."/>
            <person name="Carrasquilla-Garcia N."/>
            <person name="Condie J.A."/>
            <person name="Upadhyaya H.D."/>
            <person name="Luo M.C."/>
            <person name="Thudi M."/>
            <person name="Gowda C.L."/>
            <person name="Singh N.P."/>
            <person name="Lichtenzveig J."/>
            <person name="Gali K.K."/>
            <person name="Rubio J."/>
            <person name="Nadarajan N."/>
            <person name="Dolezel J."/>
            <person name="Bansal K.C."/>
            <person name="Xu X."/>
            <person name="Edwards D."/>
            <person name="Zhang G."/>
            <person name="Kahl G."/>
            <person name="Gil J."/>
            <person name="Singh K.B."/>
            <person name="Datta S.K."/>
            <person name="Jackson S.A."/>
            <person name="Wang J."/>
            <person name="Cook D.R."/>
        </authorList>
    </citation>
    <scope>NUCLEOTIDE SEQUENCE [LARGE SCALE GENOMIC DNA]</scope>
    <source>
        <strain evidence="14">cv. CDC Frontier</strain>
    </source>
</reference>
<dbReference type="SMART" id="SM00249">
    <property type="entry name" value="PHD"/>
    <property type="match status" value="1"/>
</dbReference>
<feature type="region of interest" description="Disordered" evidence="10">
    <location>
        <begin position="219"/>
        <end position="267"/>
    </location>
</feature>
<feature type="domain" description="BRCT" evidence="12">
    <location>
        <begin position="801"/>
        <end position="862"/>
    </location>
</feature>
<dbReference type="CDD" id="cd17734">
    <property type="entry name" value="BRCT_Bard1_rpt1"/>
    <property type="match status" value="1"/>
</dbReference>
<keyword evidence="5 9" id="KW-0863">Zinc-finger</keyword>
<keyword evidence="14" id="KW-1185">Reference proteome</keyword>
<dbReference type="InterPro" id="IPR036420">
    <property type="entry name" value="BRCT_dom_sf"/>
</dbReference>
<evidence type="ECO:0000256" key="8">
    <source>
        <dbReference type="ARBA" id="ARBA00023242"/>
    </source>
</evidence>
<dbReference type="RefSeq" id="XP_073220939.1">
    <property type="nucleotide sequence ID" value="XM_073364838.1"/>
</dbReference>
<evidence type="ECO:0000313" key="15">
    <source>
        <dbReference type="RefSeq" id="XP_027187292.1"/>
    </source>
</evidence>
<dbReference type="Pfam" id="PF13923">
    <property type="entry name" value="zf-C3HC4_2"/>
    <property type="match status" value="1"/>
</dbReference>
<feature type="compositionally biased region" description="Basic residues" evidence="10">
    <location>
        <begin position="129"/>
        <end position="139"/>
    </location>
</feature>
<dbReference type="InterPro" id="IPR001357">
    <property type="entry name" value="BRCT_dom"/>
</dbReference>
<evidence type="ECO:0000256" key="2">
    <source>
        <dbReference type="ARBA" id="ARBA00022723"/>
    </source>
</evidence>
<organism evidence="14 15">
    <name type="scientific">Cicer arietinum</name>
    <name type="common">Chickpea</name>
    <name type="synonym">Garbanzo</name>
    <dbReference type="NCBI Taxonomy" id="3827"/>
    <lineage>
        <taxon>Eukaryota</taxon>
        <taxon>Viridiplantae</taxon>
        <taxon>Streptophyta</taxon>
        <taxon>Embryophyta</taxon>
        <taxon>Tracheophyta</taxon>
        <taxon>Spermatophyta</taxon>
        <taxon>Magnoliopsida</taxon>
        <taxon>eudicotyledons</taxon>
        <taxon>Gunneridae</taxon>
        <taxon>Pentapetalae</taxon>
        <taxon>rosids</taxon>
        <taxon>fabids</taxon>
        <taxon>Fabales</taxon>
        <taxon>Fabaceae</taxon>
        <taxon>Papilionoideae</taxon>
        <taxon>50 kb inversion clade</taxon>
        <taxon>NPAAA clade</taxon>
        <taxon>Hologalegina</taxon>
        <taxon>IRL clade</taxon>
        <taxon>Cicereae</taxon>
        <taxon>Cicer</taxon>
    </lineage>
</organism>
<name>A0A3Q7Y7S3_CICAR</name>
<dbReference type="PROSITE" id="PS50172">
    <property type="entry name" value="BRCT"/>
    <property type="match status" value="2"/>
</dbReference>
<dbReference type="InterPro" id="IPR001841">
    <property type="entry name" value="Znf_RING"/>
</dbReference>
<dbReference type="GO" id="GO:0004842">
    <property type="term" value="F:ubiquitin-protein transferase activity"/>
    <property type="evidence" value="ECO:0007669"/>
    <property type="project" value="TreeGrafter"/>
</dbReference>
<keyword evidence="3" id="KW-0677">Repeat</keyword>
<dbReference type="SUPFAM" id="SSF57850">
    <property type="entry name" value="RING/U-box"/>
    <property type="match status" value="1"/>
</dbReference>
<dbReference type="Proteomes" id="UP000087171">
    <property type="component" value="Chromosome Ca1"/>
</dbReference>
<accession>A0A3Q7Y7S3</accession>
<dbReference type="InterPro" id="IPR017907">
    <property type="entry name" value="Znf_RING_CS"/>
</dbReference>
<dbReference type="PANTHER" id="PTHR13763:SF0">
    <property type="entry name" value="BREAST CANCER TYPE 1 SUSCEPTIBILITY PROTEIN"/>
    <property type="match status" value="1"/>
</dbReference>
<dbReference type="GeneID" id="101504294"/>
<evidence type="ECO:0000313" key="14">
    <source>
        <dbReference type="Proteomes" id="UP000087171"/>
    </source>
</evidence>
<evidence type="ECO:0000256" key="1">
    <source>
        <dbReference type="ARBA" id="ARBA00004123"/>
    </source>
</evidence>
<feature type="domain" description="PHD-type" evidence="13">
    <location>
        <begin position="610"/>
        <end position="730"/>
    </location>
</feature>
<feature type="compositionally biased region" description="Basic and acidic residues" evidence="10">
    <location>
        <begin position="195"/>
        <end position="207"/>
    </location>
</feature>
<dbReference type="GO" id="GO:0005634">
    <property type="term" value="C:nucleus"/>
    <property type="evidence" value="ECO:0007669"/>
    <property type="project" value="UniProtKB-SubCell"/>
</dbReference>
<dbReference type="PaxDb" id="3827-XP_004485988.1"/>
<keyword evidence="6" id="KW-0862">Zinc</keyword>
<dbReference type="InterPro" id="IPR031099">
    <property type="entry name" value="BRCA1-associated"/>
</dbReference>
<feature type="compositionally biased region" description="Polar residues" evidence="10">
    <location>
        <begin position="176"/>
        <end position="193"/>
    </location>
</feature>
<dbReference type="OrthoDB" id="2384350at2759"/>
<dbReference type="GO" id="GO:0000724">
    <property type="term" value="P:double-strand break repair via homologous recombination"/>
    <property type="evidence" value="ECO:0007669"/>
    <property type="project" value="TreeGrafter"/>
</dbReference>
<evidence type="ECO:0000256" key="4">
    <source>
        <dbReference type="ARBA" id="ARBA00022763"/>
    </source>
</evidence>
<feature type="compositionally biased region" description="Polar residues" evidence="10">
    <location>
        <begin position="85"/>
        <end position="95"/>
    </location>
</feature>
<evidence type="ECO:0000259" key="12">
    <source>
        <dbReference type="PROSITE" id="PS50172"/>
    </source>
</evidence>
<evidence type="ECO:0000259" key="11">
    <source>
        <dbReference type="PROSITE" id="PS50089"/>
    </source>
</evidence>
<dbReference type="Pfam" id="PF13771">
    <property type="entry name" value="zf-HC5HC2H"/>
    <property type="match status" value="1"/>
</dbReference>
<dbReference type="GO" id="GO:0008270">
    <property type="term" value="F:zinc ion binding"/>
    <property type="evidence" value="ECO:0007669"/>
    <property type="project" value="UniProtKB-KW"/>
</dbReference>
<dbReference type="PANTHER" id="PTHR13763">
    <property type="entry name" value="BREAST CANCER TYPE 1 SUSCEPTIBILITY PROTEIN BRCA1"/>
    <property type="match status" value="1"/>
</dbReference>
<dbReference type="FunFam" id="3.40.50.10190:FF:000006">
    <property type="entry name" value="Breast cancer type 1 susceptibility protein homolog"/>
    <property type="match status" value="1"/>
</dbReference>
<evidence type="ECO:0000256" key="3">
    <source>
        <dbReference type="ARBA" id="ARBA00022737"/>
    </source>
</evidence>
<evidence type="ECO:0000256" key="10">
    <source>
        <dbReference type="SAM" id="MobiDB-lite"/>
    </source>
</evidence>
<dbReference type="InterPro" id="IPR013083">
    <property type="entry name" value="Znf_RING/FYVE/PHD"/>
</dbReference>
<evidence type="ECO:0000256" key="5">
    <source>
        <dbReference type="ARBA" id="ARBA00022771"/>
    </source>
</evidence>
<dbReference type="PROSITE" id="PS00518">
    <property type="entry name" value="ZF_RING_1"/>
    <property type="match status" value="1"/>
</dbReference>
<reference evidence="15" key="2">
    <citation type="submission" date="2025-08" db="UniProtKB">
        <authorList>
            <consortium name="RefSeq"/>
        </authorList>
    </citation>
    <scope>IDENTIFICATION</scope>
    <source>
        <tissue evidence="15">Etiolated seedlings</tissue>
    </source>
</reference>
<keyword evidence="7" id="KW-0234">DNA repair</keyword>
<evidence type="ECO:0000256" key="7">
    <source>
        <dbReference type="ARBA" id="ARBA00023204"/>
    </source>
</evidence>
<dbReference type="SMART" id="SM00292">
    <property type="entry name" value="BRCT"/>
    <property type="match status" value="2"/>
</dbReference>
<dbReference type="FunFam" id="3.30.40.10:FF:000310">
    <property type="entry name" value="Breast cancer associated RING 1"/>
    <property type="match status" value="1"/>
</dbReference>
<dbReference type="PROSITE" id="PS51805">
    <property type="entry name" value="EPHD"/>
    <property type="match status" value="1"/>
</dbReference>
<keyword evidence="4" id="KW-0227">DNA damage</keyword>
<keyword evidence="8" id="KW-0539">Nucleus</keyword>
<feature type="region of interest" description="Disordered" evidence="10">
    <location>
        <begin position="525"/>
        <end position="563"/>
    </location>
</feature>
<sequence length="999" mass="111171">MGDLEKMGRELKCPICWSLLHSAVSLTCNHLFCNSCIIKSMKSSSSCPVCKIPFTRREVRPAPHMDNLVTIYKNMEAASGINLFVTQNPPATNSPDEGKQCEGDAADADFGEKGTGGTHENHAEEKTPKTKKSRKKLKTGTKSSASDCEKPSFPAKKRVQVPQDILSETPLRNFKSGGSLSEINQEGTHNISIKANERPLQSEKGDQVKEPFFWLREEGDVEKLSQGTDEDQLIDGPTPVPPSFSDLKDADDGSPSKQAPSDEVQNKPSVDLFDSEMFEWTQKPCSPELFSTPIKMQVEDILEIDENIKELVTASQEHQSSTDAYDTNFENSIVGNQFADVLPPGMSSQIRSFDDLNGVKRYTKRNRKATEKARQDQIREQKCQNDGINMDSNIASKVIEEQSLDYKHGASNLKKSNRRSKTVLFVTSTDSTPQSAGMVSNMLGVQSNGEGKMAKNSYTSASKEGNEMRCPWKIAGKSQVIRAGKQELDDVHDPPEDLSSEQNQCNEFAGSASFTLSLQTYNNGKAANTGKRKSSLSRNSMSCSKEQKSAKKSKVSPDYISRTKKDEDIQLNKSIKQGTDVRALNDNSKEKHCHLTDKPVLKKCVSHVKKYQCAFCLSSEESEASGSIVHYFDGKPVADDYEGGSKVVHCHRNCTEWAPNVYFEDDNAINLEAEISRSRRIKCNFCGLKGAALGCYEKSCRKSFHVPCAKWTSQCRWDMENFVMLCPLHAPSMLPYESSGSQHKSKKFTAKKEKSCSIKHDTTSQSRIAQGSYKKIVLCCSALSVQERDVVSEFERVSKVTVLKTWDSSVTHVIASTNENGACRRTLKVLLGILEGKWILSIEWIKACMKETRPVDEEPYEINVDVHGIRDGPRLGRLRALDKQPKLFYGCKFYFMGDFIQSYKCYLQDLVIAAGGIVLHRKPVSADQKAILPDVHPQQTLIIYSLEFPAKCNPLEKDAIFCQRQSDAEVLARSTGSNVASNTWILNSIAGCKLQSLTQ</sequence>
<dbReference type="InterPro" id="IPR034732">
    <property type="entry name" value="EPHD"/>
</dbReference>
<feature type="compositionally biased region" description="Basic and acidic residues" evidence="10">
    <location>
        <begin position="119"/>
        <end position="128"/>
    </location>
</feature>
<evidence type="ECO:0000256" key="6">
    <source>
        <dbReference type="ARBA" id="ARBA00022833"/>
    </source>
</evidence>
<dbReference type="Pfam" id="PF00533">
    <property type="entry name" value="BRCT"/>
    <property type="match status" value="1"/>
</dbReference>
<dbReference type="GO" id="GO:0045944">
    <property type="term" value="P:positive regulation of transcription by RNA polymerase II"/>
    <property type="evidence" value="ECO:0007669"/>
    <property type="project" value="TreeGrafter"/>
</dbReference>
<dbReference type="Gene3D" id="3.30.40.10">
    <property type="entry name" value="Zinc/RING finger domain, C3HC4 (zinc finger)"/>
    <property type="match status" value="2"/>
</dbReference>
<comment type="subcellular location">
    <subcellularLocation>
        <location evidence="1">Nucleus</location>
    </subcellularLocation>
</comment>
<feature type="region of interest" description="Disordered" evidence="10">
    <location>
        <begin position="85"/>
        <end position="207"/>
    </location>
</feature>
<gene>
    <name evidence="15" type="primary">LOC101504294</name>
</gene>
<dbReference type="AlphaFoldDB" id="A0A3Q7Y7S3"/>
<evidence type="ECO:0000259" key="13">
    <source>
        <dbReference type="PROSITE" id="PS51805"/>
    </source>
</evidence>
<dbReference type="Gene3D" id="3.40.50.10190">
    <property type="entry name" value="BRCT domain"/>
    <property type="match status" value="2"/>
</dbReference>
<feature type="domain" description="RING-type" evidence="11">
    <location>
        <begin position="13"/>
        <end position="51"/>
    </location>
</feature>